<keyword evidence="3" id="KW-0143">Chaperone</keyword>
<evidence type="ECO:0000313" key="4">
    <source>
        <dbReference type="EMBL" id="SDE79270.1"/>
    </source>
</evidence>
<evidence type="ECO:0000313" key="5">
    <source>
        <dbReference type="Proteomes" id="UP000183812"/>
    </source>
</evidence>
<dbReference type="GO" id="GO:0043461">
    <property type="term" value="P:proton-transporting ATP synthase complex assembly"/>
    <property type="evidence" value="ECO:0007669"/>
    <property type="project" value="InterPro"/>
</dbReference>
<accession>A0A1G7FTP0</accession>
<evidence type="ECO:0000256" key="3">
    <source>
        <dbReference type="ARBA" id="ARBA00023186"/>
    </source>
</evidence>
<dbReference type="InterPro" id="IPR023335">
    <property type="entry name" value="ATP12_ortho_dom_sf"/>
</dbReference>
<comment type="similarity">
    <text evidence="1">Belongs to the ATP12 family.</text>
</comment>
<reference evidence="4 5" key="1">
    <citation type="submission" date="2016-10" db="EMBL/GenBank/DDBJ databases">
        <authorList>
            <person name="de Groot N.N."/>
        </authorList>
    </citation>
    <scope>NUCLEOTIDE SEQUENCE [LARGE SCALE GENOMIC DNA]</scope>
    <source>
        <strain evidence="5">DSM 938 / 37b4</strain>
    </source>
</reference>
<dbReference type="InterPro" id="IPR042272">
    <property type="entry name" value="ATP12_ATP_synth-F1-assembly_N"/>
</dbReference>
<gene>
    <name evidence="4" type="ORF">SAMN04244550_01102</name>
</gene>
<dbReference type="Gene3D" id="1.10.3580.10">
    <property type="entry name" value="ATP12 ATPase"/>
    <property type="match status" value="1"/>
</dbReference>
<dbReference type="RefSeq" id="WP_074553101.1">
    <property type="nucleotide sequence ID" value="NZ_CP119563.1"/>
</dbReference>
<dbReference type="Proteomes" id="UP000183812">
    <property type="component" value="Unassembled WGS sequence"/>
</dbReference>
<evidence type="ECO:0000256" key="1">
    <source>
        <dbReference type="ARBA" id="ARBA00008231"/>
    </source>
</evidence>
<keyword evidence="2" id="KW-0809">Transit peptide</keyword>
<dbReference type="PANTHER" id="PTHR21013">
    <property type="entry name" value="ATP SYNTHASE MITOCHONDRIAL F1 COMPLEX ASSEMBLY FACTOR 2/ATP12 PROTEIN, MITOCHONDRIAL PRECURSOR"/>
    <property type="match status" value="1"/>
</dbReference>
<dbReference type="Gene3D" id="3.30.2180.10">
    <property type="entry name" value="ATP12-like"/>
    <property type="match status" value="1"/>
</dbReference>
<dbReference type="SUPFAM" id="SSF160909">
    <property type="entry name" value="ATP12-like"/>
    <property type="match status" value="1"/>
</dbReference>
<dbReference type="PANTHER" id="PTHR21013:SF10">
    <property type="entry name" value="ATP SYNTHASE MITOCHONDRIAL F1 COMPLEX ASSEMBLY FACTOR 2"/>
    <property type="match status" value="1"/>
</dbReference>
<dbReference type="Pfam" id="PF07542">
    <property type="entry name" value="ATP12"/>
    <property type="match status" value="1"/>
</dbReference>
<dbReference type="EMBL" id="FNAY01000003">
    <property type="protein sequence ID" value="SDE79270.1"/>
    <property type="molecule type" value="Genomic_DNA"/>
</dbReference>
<organism evidence="4 5">
    <name type="scientific">Rhodobacter capsulatus</name>
    <name type="common">Rhodopseudomonas capsulata</name>
    <dbReference type="NCBI Taxonomy" id="1061"/>
    <lineage>
        <taxon>Bacteria</taxon>
        <taxon>Pseudomonadati</taxon>
        <taxon>Pseudomonadota</taxon>
        <taxon>Alphaproteobacteria</taxon>
        <taxon>Rhodobacterales</taxon>
        <taxon>Rhodobacter group</taxon>
        <taxon>Rhodobacter</taxon>
    </lineage>
</organism>
<dbReference type="AlphaFoldDB" id="A0A1G7FTP0"/>
<protein>
    <submittedName>
        <fullName evidence="4">Chaperone required for the assembly of the F1-ATPase</fullName>
    </submittedName>
</protein>
<proteinExistence type="inferred from homology"/>
<dbReference type="InterPro" id="IPR011419">
    <property type="entry name" value="ATP12_ATP_synth-F1-assembly"/>
</dbReference>
<sequence length="237" mass="25912">MSGWSAKRFWNAAGVEVCEDGFTVKLDGRAVKTPAKAALVLPTRAMADAVAAEWQAQGEKIDPTTMPVTRSANAALDKVRAQQAEVAELVAAYGETDLLCYRAKTPEELVAQQAAAWDRWLDWAERRYQARLIVTAGVLPVAQPEQAQRALAERVAACDIWELAALHDLVGITGSLVLGLAVAEGEIAAEEAWRLSRIDEDWQIAQWGADEEAAEMAALKREALIHAGRFWILRHTA</sequence>
<evidence type="ECO:0000256" key="2">
    <source>
        <dbReference type="ARBA" id="ARBA00022946"/>
    </source>
</evidence>
<name>A0A1G7FTP0_RHOCA</name>
<dbReference type="OrthoDB" id="9797825at2"/>